<dbReference type="Proteomes" id="UP000845800">
    <property type="component" value="Unassembled WGS sequence"/>
</dbReference>
<reference evidence="1 5" key="2">
    <citation type="submission" date="2018-08" db="EMBL/GenBank/DDBJ databases">
        <title>Complete genome sequencing and genomic characterization of five Escherichia coli strains co-producing MCR-1 and ESBLs from different origins in China.</title>
        <authorList>
            <person name="Bai L."/>
        </authorList>
    </citation>
    <scope>NUCLEOTIDE SEQUENCE [LARGE SCALE GENOMIC DNA]</scope>
    <source>
        <strain evidence="1">Cq9</strain>
        <strain evidence="5">cq9</strain>
    </source>
</reference>
<dbReference type="Pfam" id="PF03837">
    <property type="entry name" value="RecT"/>
    <property type="match status" value="1"/>
</dbReference>
<reference evidence="3" key="1">
    <citation type="journal article" date="2018" name="Genome Biol.">
        <title>SKESA: strategic k-mer extension for scrupulous assemblies.</title>
        <authorList>
            <person name="Souvorov A."/>
            <person name="Agarwala R."/>
            <person name="Lipman D.J."/>
        </authorList>
    </citation>
    <scope>NUCLEOTIDE SEQUENCE [LARGE SCALE GENOMIC DNA]</scope>
    <source>
        <strain evidence="3">AMC_487</strain>
    </source>
</reference>
<name>A0A0K4B1H1_ECOLX</name>
<evidence type="ECO:0000313" key="3">
    <source>
        <dbReference type="EMBL" id="HAI5330645.1"/>
    </source>
</evidence>
<dbReference type="Proteomes" id="UP000272336">
    <property type="component" value="Unassembled WGS sequence"/>
</dbReference>
<dbReference type="GO" id="GO:0003677">
    <property type="term" value="F:DNA binding"/>
    <property type="evidence" value="ECO:0007669"/>
    <property type="project" value="InterPro"/>
</dbReference>
<protein>
    <submittedName>
        <fullName evidence="2">Enterohemolysin</fullName>
    </submittedName>
    <submittedName>
        <fullName evidence="3">Recombinase RecT</fullName>
    </submittedName>
</protein>
<organism evidence="2 7">
    <name type="scientific">Escherichia coli</name>
    <dbReference type="NCBI Taxonomy" id="562"/>
    <lineage>
        <taxon>Bacteria</taxon>
        <taxon>Pseudomonadati</taxon>
        <taxon>Pseudomonadota</taxon>
        <taxon>Gammaproteobacteria</taxon>
        <taxon>Enterobacterales</taxon>
        <taxon>Enterobacteriaceae</taxon>
        <taxon>Escherichia</taxon>
    </lineage>
</organism>
<evidence type="ECO:0000313" key="6">
    <source>
        <dbReference type="Proteomes" id="UP000272336"/>
    </source>
</evidence>
<dbReference type="GO" id="GO:0006259">
    <property type="term" value="P:DNA metabolic process"/>
    <property type="evidence" value="ECO:0007669"/>
    <property type="project" value="InterPro"/>
</dbReference>
<evidence type="ECO:0000313" key="4">
    <source>
        <dbReference type="EMBL" id="MGE14071.1"/>
    </source>
</evidence>
<evidence type="ECO:0000313" key="5">
    <source>
        <dbReference type="Proteomes" id="UP000256244"/>
    </source>
</evidence>
<dbReference type="AlphaFoldDB" id="A0A0K4B1H1"/>
<reference evidence="4 6" key="3">
    <citation type="submission" date="2018-10" db="EMBL/GenBank/DDBJ databases">
        <authorList>
            <consortium name="NARMS: The National Antimicrobial Resistance Monitoring System"/>
        </authorList>
    </citation>
    <scope>NUCLEOTIDE SEQUENCE [LARGE SCALE GENOMIC DNA]</scope>
    <source>
        <strain evidence="4 6">CVM N17EC0060</strain>
    </source>
</reference>
<accession>A0A0K4B1H1</accession>
<dbReference type="Proteomes" id="UP000531813">
    <property type="component" value="Unassembled WGS sequence"/>
</dbReference>
<reference evidence="2 7" key="4">
    <citation type="submission" date="2019-12" db="EMBL/GenBank/DDBJ databases">
        <authorList>
            <consortium name="GenomeTrakr network: Whole genome sequencing for foodborne pathogen traceback"/>
        </authorList>
    </citation>
    <scope>NUCLEOTIDE SEQUENCE [LARGE SCALE GENOMIC DNA]</scope>
    <source>
        <strain evidence="2 7">PSU-2243</strain>
    </source>
</reference>
<evidence type="ECO:0000313" key="1">
    <source>
        <dbReference type="EMBL" id="AXO07010.1"/>
    </source>
</evidence>
<dbReference type="InterPro" id="IPR018330">
    <property type="entry name" value="RecT_fam"/>
</dbReference>
<proteinExistence type="predicted"/>
<dbReference type="EMBL" id="RNLZ01000016">
    <property type="protein sequence ID" value="MGE14071.1"/>
    <property type="molecule type" value="Genomic_DNA"/>
</dbReference>
<evidence type="ECO:0000313" key="7">
    <source>
        <dbReference type="Proteomes" id="UP000531813"/>
    </source>
</evidence>
<dbReference type="RefSeq" id="WP_001004422.1">
    <property type="nucleotide sequence ID" value="NZ_AP027487.1"/>
</dbReference>
<dbReference type="EMBL" id="DABERK010000002">
    <property type="protein sequence ID" value="HAI5330645.1"/>
    <property type="molecule type" value="Genomic_DNA"/>
</dbReference>
<dbReference type="EMBL" id="AASWIS010000004">
    <property type="protein sequence ID" value="EFH5891585.1"/>
    <property type="molecule type" value="Genomic_DNA"/>
</dbReference>
<sequence>MNELTQQENINSNVAVFSPQSLAAIQTFSQVMASGMATVPEHLRGNPSDCMAITMQAMQWQMNPYAVAQKTFVVNGVLGYEAQLVNAVISTRGPLTGRIEYDWFGPWEKIIGKFEIRKSDKGKEYRVPGWKLADENGIGVRVQATLRGESKPRVLELLLAQARTRNSTLWADDPRQQLAYLALKRWARLYCPEVILGVYTRDELDEPQEKIINPVQEHKNTSACRAERETTIIEQDAGENWIDAFRERIEQAQSTGETTALRQEVEDHKNTLGALYTELKGKVVQRHHRLNAIARIEKMINDLPSSGDPEAEQKFTALENTLNAARPHLGELYEAYKTTLTDMKPEYIGS</sequence>
<gene>
    <name evidence="4" type="ORF">D9D43_10830</name>
    <name evidence="1" type="ORF">DS732_11930</name>
    <name evidence="2" type="ORF">GOP25_04860</name>
    <name evidence="3" type="ORF">HJQ60_000568</name>
</gene>
<evidence type="ECO:0000313" key="2">
    <source>
        <dbReference type="EMBL" id="EFH5891585.1"/>
    </source>
</evidence>
<dbReference type="EMBL" id="CP031546">
    <property type="protein sequence ID" value="AXO07010.1"/>
    <property type="molecule type" value="Genomic_DNA"/>
</dbReference>
<reference evidence="3" key="5">
    <citation type="submission" date="2020-03" db="EMBL/GenBank/DDBJ databases">
        <authorList>
            <consortium name="NCBI Pathogen Detection Project"/>
        </authorList>
    </citation>
    <scope>NUCLEOTIDE SEQUENCE</scope>
    <source>
        <strain evidence="3">AMC_487</strain>
    </source>
</reference>
<dbReference type="Proteomes" id="UP000256244">
    <property type="component" value="Chromosome"/>
</dbReference>